<comment type="cofactor">
    <cofactor evidence="1">
        <name>Mg(2+)</name>
        <dbReference type="ChEBI" id="CHEBI:18420"/>
    </cofactor>
</comment>
<reference evidence="13" key="1">
    <citation type="submission" date="2025-08" db="UniProtKB">
        <authorList>
            <consortium name="Ensembl"/>
        </authorList>
    </citation>
    <scope>IDENTIFICATION</scope>
</reference>
<dbReference type="InterPro" id="IPR040757">
    <property type="entry name" value="Regnase_1/ZC3H12_C"/>
</dbReference>
<dbReference type="AlphaFoldDB" id="A0A669CKZ8"/>
<keyword evidence="3" id="KW-0540">Nuclease</keyword>
<dbReference type="Ensembl" id="ENSONIT00000052969.1">
    <property type="protein sequence ID" value="ENSONIP00000048977.1"/>
    <property type="gene ID" value="ENSONIG00000033092.1"/>
</dbReference>
<feature type="zinc finger region" description="C3H1-type" evidence="10">
    <location>
        <begin position="394"/>
        <end position="419"/>
    </location>
</feature>
<evidence type="ECO:0000256" key="10">
    <source>
        <dbReference type="PROSITE-ProRule" id="PRU00723"/>
    </source>
</evidence>
<organism evidence="13 14">
    <name type="scientific">Oreochromis niloticus</name>
    <name type="common">Nile tilapia</name>
    <name type="synonym">Tilapia nilotica</name>
    <dbReference type="NCBI Taxonomy" id="8128"/>
    <lineage>
        <taxon>Eukaryota</taxon>
        <taxon>Metazoa</taxon>
        <taxon>Chordata</taxon>
        <taxon>Craniata</taxon>
        <taxon>Vertebrata</taxon>
        <taxon>Euteleostomi</taxon>
        <taxon>Actinopterygii</taxon>
        <taxon>Neopterygii</taxon>
        <taxon>Teleostei</taxon>
        <taxon>Neoteleostei</taxon>
        <taxon>Acanthomorphata</taxon>
        <taxon>Ovalentaria</taxon>
        <taxon>Cichlomorphae</taxon>
        <taxon>Cichliformes</taxon>
        <taxon>Cichlidae</taxon>
        <taxon>African cichlids</taxon>
        <taxon>Pseudocrenilabrinae</taxon>
        <taxon>Oreochromini</taxon>
        <taxon>Oreochromis</taxon>
    </lineage>
</organism>
<feature type="compositionally biased region" description="Basic residues" evidence="11">
    <location>
        <begin position="627"/>
        <end position="639"/>
    </location>
</feature>
<dbReference type="InterPro" id="IPR040546">
    <property type="entry name" value="Rege-1_UBA-like"/>
</dbReference>
<evidence type="ECO:0000256" key="11">
    <source>
        <dbReference type="SAM" id="MobiDB-lite"/>
    </source>
</evidence>
<proteinExistence type="inferred from homology"/>
<feature type="region of interest" description="Disordered" evidence="11">
    <location>
        <begin position="601"/>
        <end position="659"/>
    </location>
</feature>
<feature type="region of interest" description="Disordered" evidence="11">
    <location>
        <begin position="470"/>
        <end position="552"/>
    </location>
</feature>
<dbReference type="OMA" id="GHSESYP"/>
<evidence type="ECO:0000256" key="2">
    <source>
        <dbReference type="ARBA" id="ARBA00010922"/>
    </source>
</evidence>
<dbReference type="Pfam" id="PF18561">
    <property type="entry name" value="Regnase_1_C"/>
    <property type="match status" value="1"/>
</dbReference>
<evidence type="ECO:0000256" key="1">
    <source>
        <dbReference type="ARBA" id="ARBA00001946"/>
    </source>
</evidence>
<evidence type="ECO:0000256" key="7">
    <source>
        <dbReference type="ARBA" id="ARBA00022801"/>
    </source>
</evidence>
<keyword evidence="6 10" id="KW-0863">Zinc-finger</keyword>
<feature type="region of interest" description="Disordered" evidence="11">
    <location>
        <begin position="56"/>
        <end position="105"/>
    </location>
</feature>
<feature type="compositionally biased region" description="Polar residues" evidence="11">
    <location>
        <begin position="730"/>
        <end position="742"/>
    </location>
</feature>
<dbReference type="GO" id="GO:0036464">
    <property type="term" value="C:cytoplasmic ribonucleoprotein granule"/>
    <property type="evidence" value="ECO:0007669"/>
    <property type="project" value="TreeGrafter"/>
</dbReference>
<dbReference type="RefSeq" id="XP_003456660.1">
    <property type="nucleotide sequence ID" value="XM_003456612.5"/>
</dbReference>
<name>A0A669CKZ8_ORENI</name>
<keyword evidence="5" id="KW-0255">Endonuclease</keyword>
<evidence type="ECO:0000256" key="9">
    <source>
        <dbReference type="ARBA" id="ARBA00022842"/>
    </source>
</evidence>
<feature type="compositionally biased region" description="Low complexity" evidence="11">
    <location>
        <begin position="196"/>
        <end position="214"/>
    </location>
</feature>
<dbReference type="GeneTree" id="ENSGT00940000155107"/>
<keyword evidence="7" id="KW-0378">Hydrolase</keyword>
<keyword evidence="9" id="KW-0460">Magnesium</keyword>
<dbReference type="GO" id="GO:0016787">
    <property type="term" value="F:hydrolase activity"/>
    <property type="evidence" value="ECO:0007669"/>
    <property type="project" value="UniProtKB-KW"/>
</dbReference>
<dbReference type="InterPro" id="IPR051101">
    <property type="entry name" value="ZC3H12/N4BP1_RNase_Reg"/>
</dbReference>
<evidence type="ECO:0000313" key="14">
    <source>
        <dbReference type="Proteomes" id="UP000005207"/>
    </source>
</evidence>
<dbReference type="CDD" id="cd18729">
    <property type="entry name" value="PIN_Zc3h12-like"/>
    <property type="match status" value="1"/>
</dbReference>
<dbReference type="Gene3D" id="3.40.50.11980">
    <property type="match status" value="1"/>
</dbReference>
<keyword evidence="14" id="KW-1185">Reference proteome</keyword>
<dbReference type="Pfam" id="PF11977">
    <property type="entry name" value="RNase_Zc3h12a"/>
    <property type="match status" value="1"/>
</dbReference>
<dbReference type="Proteomes" id="UP000005207">
    <property type="component" value="Unplaced"/>
</dbReference>
<feature type="compositionally biased region" description="Basic and acidic residues" evidence="11">
    <location>
        <begin position="489"/>
        <end position="504"/>
    </location>
</feature>
<accession>A0A669CKZ8</accession>
<sequence length="906" mass="100203">MGLKDHLEDGTGHILSPGLDLDYLHVEGAERQAGNLGAGVTVKSSNTVGSRGISSIIHSSSSSSCSNFSEESAISDSEDERLQTGPGSDSKTPHHDQLHLHQREESSVFQPVRLDLAPNASPGDPPETFLTDPITHCRTKVEFALKLGYPEELVLLVLRKLGPDALINDILGELVKLGTKIEMDQQGGQAVSQPPSSSLSSSVASTSNSSLDSSRLLCPSHLLEDKENLRPVVVDGSNVAMSHGNKEVFSCQGIKLAVDWFLERGHRDITVFVPAWRKEQSRPDALITDQEILRRLEKEKILVFTPSRRVQGRRVVCYDDRFIVKLAYESDGIIVSNDNYRDLANEKPEWKKFIDERLLMYSFVNDKFMPPDDPLGRHGPSLENFLRKRPVIPEHRKQPCPYGKKCTYGHKCKFYHPERGSQPQRAVADELRASAKISSVASRGLLEHALMAKSQKNGQSEGMAEAQLIRDTGKKQPNRSLQSSFSELLEDKPQVSSKVEEQRRNSSSSGSCSNNIVGHPAPGGPPSSGHLERWEHPDGSTGGSASIAGASGPNKVESYYRCSSPEVGYNSLVKAYSGLSLVVPQTPECFFPGELRTSSLASDCSSEGSVSSDSFSPDPVLDDSPKCHHHHPHHHHRHYSGQYPHQASRVSPRLSQHSPRGYVHPQGLWRQRDFGIEDTPASVTSHVSPRHVNTASVYIQPQQQLQLLTNFPGDPPHPQHPPQTPTAHARSQSFPRSHNTVGSLWPEHGLQDRVCEGSPVHSRRNYSVLTQQPQHQQNWDPNYEPPPKPYYDLFSYKSFPQVHGHSPWGQQVHSSPHGLLIPGLPSLSQQSLPSVPTHKSHMPSATQHAKPTALGRYQDLRERVFVNLCGIFPPDLVRMVMTRNPHVTDAQELAAAILMEKSQHSS</sequence>
<dbReference type="GO" id="GO:0004521">
    <property type="term" value="F:RNA endonuclease activity"/>
    <property type="evidence" value="ECO:0007669"/>
    <property type="project" value="TreeGrafter"/>
</dbReference>
<keyword evidence="8 10" id="KW-0862">Zinc</keyword>
<dbReference type="Pfam" id="PF18039">
    <property type="entry name" value="UBA_6"/>
    <property type="match status" value="1"/>
</dbReference>
<feature type="compositionally biased region" description="Low complexity" evidence="11">
    <location>
        <begin position="602"/>
        <end position="619"/>
    </location>
</feature>
<dbReference type="PANTHER" id="PTHR12876">
    <property type="entry name" value="N4BP1-RELATED"/>
    <property type="match status" value="1"/>
</dbReference>
<feature type="compositionally biased region" description="Polar residues" evidence="11">
    <location>
        <begin position="643"/>
        <end position="658"/>
    </location>
</feature>
<evidence type="ECO:0000256" key="4">
    <source>
        <dbReference type="ARBA" id="ARBA00022723"/>
    </source>
</evidence>
<evidence type="ECO:0000256" key="3">
    <source>
        <dbReference type="ARBA" id="ARBA00022722"/>
    </source>
</evidence>
<feature type="compositionally biased region" description="Low complexity" evidence="11">
    <location>
        <begin position="543"/>
        <end position="552"/>
    </location>
</feature>
<dbReference type="RefSeq" id="XP_025759671.1">
    <property type="nucleotide sequence ID" value="XM_025903886.1"/>
</dbReference>
<evidence type="ECO:0000256" key="5">
    <source>
        <dbReference type="ARBA" id="ARBA00022759"/>
    </source>
</evidence>
<feature type="compositionally biased region" description="Low complexity" evidence="11">
    <location>
        <begin position="56"/>
        <end position="75"/>
    </location>
</feature>
<dbReference type="PROSITE" id="PS50103">
    <property type="entry name" value="ZF_C3H1"/>
    <property type="match status" value="1"/>
</dbReference>
<feature type="compositionally biased region" description="Basic and acidic residues" evidence="11">
    <location>
        <begin position="91"/>
        <end position="105"/>
    </location>
</feature>
<evidence type="ECO:0000256" key="8">
    <source>
        <dbReference type="ARBA" id="ARBA00022833"/>
    </source>
</evidence>
<dbReference type="GO" id="GO:0003729">
    <property type="term" value="F:mRNA binding"/>
    <property type="evidence" value="ECO:0007669"/>
    <property type="project" value="TreeGrafter"/>
</dbReference>
<comment type="similarity">
    <text evidence="2">Belongs to the ZC3H12 family.</text>
</comment>
<dbReference type="GO" id="GO:0005634">
    <property type="term" value="C:nucleus"/>
    <property type="evidence" value="ECO:0007669"/>
    <property type="project" value="TreeGrafter"/>
</dbReference>
<dbReference type="GeneID" id="100698093"/>
<feature type="compositionally biased region" description="Low complexity" evidence="11">
    <location>
        <begin position="505"/>
        <end position="520"/>
    </location>
</feature>
<gene>
    <name evidence="13" type="primary">LOC100698093</name>
</gene>
<dbReference type="InParanoid" id="A0A669CKZ8"/>
<dbReference type="KEGG" id="onl:100698093"/>
<dbReference type="InterPro" id="IPR000571">
    <property type="entry name" value="Znf_CCCH"/>
</dbReference>
<evidence type="ECO:0000313" key="13">
    <source>
        <dbReference type="Ensembl" id="ENSONIP00000048977.1"/>
    </source>
</evidence>
<feature type="region of interest" description="Disordered" evidence="11">
    <location>
        <begin position="708"/>
        <end position="745"/>
    </location>
</feature>
<feature type="compositionally biased region" description="Polar residues" evidence="11">
    <location>
        <begin position="186"/>
        <end position="195"/>
    </location>
</feature>
<dbReference type="FunFam" id="3.40.50.11980:FF:000001">
    <property type="entry name" value="ZC3H12A isoform 1"/>
    <property type="match status" value="1"/>
</dbReference>
<reference evidence="13" key="2">
    <citation type="submission" date="2025-09" db="UniProtKB">
        <authorList>
            <consortium name="Ensembl"/>
        </authorList>
    </citation>
    <scope>IDENTIFICATION</scope>
</reference>
<evidence type="ECO:0000259" key="12">
    <source>
        <dbReference type="PROSITE" id="PS50103"/>
    </source>
</evidence>
<feature type="region of interest" description="Disordered" evidence="11">
    <location>
        <begin position="186"/>
        <end position="214"/>
    </location>
</feature>
<evidence type="ECO:0000256" key="6">
    <source>
        <dbReference type="ARBA" id="ARBA00022771"/>
    </source>
</evidence>
<dbReference type="PANTHER" id="PTHR12876:SF36">
    <property type="entry name" value="RIBONUCLEASE ZC3H12C-RELATED"/>
    <property type="match status" value="1"/>
</dbReference>
<dbReference type="OrthoDB" id="392925at2759"/>
<dbReference type="GO" id="GO:0008270">
    <property type="term" value="F:zinc ion binding"/>
    <property type="evidence" value="ECO:0007669"/>
    <property type="project" value="UniProtKB-KW"/>
</dbReference>
<feature type="domain" description="C3H1-type" evidence="12">
    <location>
        <begin position="394"/>
        <end position="419"/>
    </location>
</feature>
<keyword evidence="4 10" id="KW-0479">Metal-binding</keyword>
<protein>
    <submittedName>
        <fullName evidence="13">Probable ribonuclease ZC3H12C</fullName>
    </submittedName>
</protein>
<feature type="region of interest" description="Disordered" evidence="11">
    <location>
        <begin position="830"/>
        <end position="851"/>
    </location>
</feature>
<dbReference type="InterPro" id="IPR021869">
    <property type="entry name" value="RNase_Zc3h12_NYN"/>
</dbReference>
<feature type="compositionally biased region" description="Pro residues" evidence="11">
    <location>
        <begin position="713"/>
        <end position="724"/>
    </location>
</feature>